<dbReference type="Proteomes" id="UP000218842">
    <property type="component" value="Unassembled WGS sequence"/>
</dbReference>
<dbReference type="EMBL" id="LBGZ01000014">
    <property type="protein sequence ID" value="PBJ39999.1"/>
    <property type="molecule type" value="Genomic_DNA"/>
</dbReference>
<accession>A0A2A3LE90</accession>
<gene>
    <name evidence="1" type="ORF">XV03_02695</name>
</gene>
<sequence>MAGDVTEIGEDYPMLETAGTIRVIPGSRHNTFRMQLIQTDVAEQALVILDSRGQQSGPTRPSDVVALGDQRSYTHLEAERGRLAQQPLASSTHTRLLLEALRDTTARRSFDGR</sequence>
<name>A0A2A3LE90_MYCAV</name>
<evidence type="ECO:0000313" key="2">
    <source>
        <dbReference type="Proteomes" id="UP000218842"/>
    </source>
</evidence>
<organism evidence="1 2">
    <name type="scientific">Mycobacterium avium subsp. hominissuis</name>
    <dbReference type="NCBI Taxonomy" id="439334"/>
    <lineage>
        <taxon>Bacteria</taxon>
        <taxon>Bacillati</taxon>
        <taxon>Actinomycetota</taxon>
        <taxon>Actinomycetes</taxon>
        <taxon>Mycobacteriales</taxon>
        <taxon>Mycobacteriaceae</taxon>
        <taxon>Mycobacterium</taxon>
        <taxon>Mycobacterium avium complex (MAC)</taxon>
    </lineage>
</organism>
<evidence type="ECO:0000313" key="1">
    <source>
        <dbReference type="EMBL" id="PBJ39999.1"/>
    </source>
</evidence>
<comment type="caution">
    <text evidence="1">The sequence shown here is derived from an EMBL/GenBank/DDBJ whole genome shotgun (WGS) entry which is preliminary data.</text>
</comment>
<dbReference type="RefSeq" id="WP_084024221.1">
    <property type="nucleotide sequence ID" value="NZ_BDNJ01000107.1"/>
</dbReference>
<proteinExistence type="predicted"/>
<protein>
    <submittedName>
        <fullName evidence="1">Uncharacterized protein</fullName>
    </submittedName>
</protein>
<reference evidence="1 2" key="1">
    <citation type="journal article" date="2017" name="Genome Biol. Evol.">
        <title>Population Structure and Local Adaptation of MAC Lung Disease Agent Mycobacterium avium subsp. hominissuis.</title>
        <authorList>
            <person name="Yano H."/>
            <person name="Iwamoto T."/>
            <person name="Nishiuchi Y."/>
            <person name="Nakajima C."/>
            <person name="Starkova D.A."/>
            <person name="Mokrousov I."/>
            <person name="Narvskaya O."/>
            <person name="Yoshida S."/>
            <person name="Arikawa K."/>
            <person name="Nakanishi N."/>
            <person name="Osaki K."/>
            <person name="Nakagawa I."/>
            <person name="Ato M."/>
            <person name="Suzuki Y."/>
            <person name="Maruyama F."/>
        </authorList>
    </citation>
    <scope>NUCLEOTIDE SEQUENCE [LARGE SCALE GENOMIC DNA]</scope>
    <source>
        <strain evidence="1 2">OCU466</strain>
    </source>
</reference>
<dbReference type="AlphaFoldDB" id="A0A2A3LE90"/>